<name>A0ABR4ZA14_9NOCA</name>
<dbReference type="Proteomes" id="UP000031364">
    <property type="component" value="Unassembled WGS sequence"/>
</dbReference>
<dbReference type="RefSeq" id="WP_043676199.1">
    <property type="nucleotide sequence ID" value="NZ_BDCI01000035.1"/>
</dbReference>
<dbReference type="EMBL" id="JNFP01000036">
    <property type="protein sequence ID" value="KIA62093.1"/>
    <property type="molecule type" value="Genomic_DNA"/>
</dbReference>
<organism evidence="1 2">
    <name type="scientific">Nocardia vulneris</name>
    <dbReference type="NCBI Taxonomy" id="1141657"/>
    <lineage>
        <taxon>Bacteria</taxon>
        <taxon>Bacillati</taxon>
        <taxon>Actinomycetota</taxon>
        <taxon>Actinomycetes</taxon>
        <taxon>Mycobacteriales</taxon>
        <taxon>Nocardiaceae</taxon>
        <taxon>Nocardia</taxon>
    </lineage>
</organism>
<sequence length="89" mass="9903">MSASLAELEARVAALEAERADYRAVLAAVNALSQQTRERLDVVDEKINHTSGRADAKLEDTNVRVRSIEETVAEVRDLLVRVLDNNQSR</sequence>
<evidence type="ECO:0000313" key="2">
    <source>
        <dbReference type="Proteomes" id="UP000031364"/>
    </source>
</evidence>
<reference evidence="1 2" key="1">
    <citation type="journal article" date="2014" name="Int. J. Syst. Evol. Microbiol.">
        <title>Nocardia vulneris sp. nov., isolated from wounds of human patients in North America.</title>
        <authorList>
            <person name="Lasker B.A."/>
            <person name="Bell M."/>
            <person name="Klenk H.P."/>
            <person name="Sproer C."/>
            <person name="Schumann C."/>
            <person name="Schumann P."/>
            <person name="Brown J.M."/>
        </authorList>
    </citation>
    <scope>NUCLEOTIDE SEQUENCE [LARGE SCALE GENOMIC DNA]</scope>
    <source>
        <strain evidence="1 2">W9851</strain>
    </source>
</reference>
<accession>A0ABR4ZA14</accession>
<gene>
    <name evidence="1" type="ORF">FG87_27130</name>
</gene>
<keyword evidence="2" id="KW-1185">Reference proteome</keyword>
<protein>
    <submittedName>
        <fullName evidence="1">Uncharacterized protein</fullName>
    </submittedName>
</protein>
<comment type="caution">
    <text evidence="1">The sequence shown here is derived from an EMBL/GenBank/DDBJ whole genome shotgun (WGS) entry which is preliminary data.</text>
</comment>
<proteinExistence type="predicted"/>
<evidence type="ECO:0000313" key="1">
    <source>
        <dbReference type="EMBL" id="KIA62093.1"/>
    </source>
</evidence>